<dbReference type="EMBL" id="MHBZ01000030">
    <property type="protein sequence ID" value="OGY10749.1"/>
    <property type="molecule type" value="Genomic_DNA"/>
</dbReference>
<dbReference type="Gene3D" id="3.40.50.1000">
    <property type="entry name" value="HAD superfamily/HAD-like"/>
    <property type="match status" value="1"/>
</dbReference>
<dbReference type="AlphaFoldDB" id="A0A1G1V5U9"/>
<evidence type="ECO:0000313" key="2">
    <source>
        <dbReference type="Proteomes" id="UP000178319"/>
    </source>
</evidence>
<organism evidence="1 2">
    <name type="scientific">Candidatus Blackburnbacteria bacterium RIFCSPHIGHO2_02_FULL_44_20</name>
    <dbReference type="NCBI Taxonomy" id="1797516"/>
    <lineage>
        <taxon>Bacteria</taxon>
        <taxon>Candidatus Blackburniibacteriota</taxon>
    </lineage>
</organism>
<name>A0A1G1V5U9_9BACT</name>
<dbReference type="SUPFAM" id="SSF56784">
    <property type="entry name" value="HAD-like"/>
    <property type="match status" value="1"/>
</dbReference>
<dbReference type="InterPro" id="IPR036412">
    <property type="entry name" value="HAD-like_sf"/>
</dbReference>
<gene>
    <name evidence="1" type="ORF">A3D26_02825</name>
</gene>
<accession>A0A1G1V5U9</accession>
<dbReference type="STRING" id="1797516.A3D26_02825"/>
<proteinExistence type="predicted"/>
<dbReference type="InterPro" id="IPR023214">
    <property type="entry name" value="HAD_sf"/>
</dbReference>
<reference evidence="1 2" key="1">
    <citation type="journal article" date="2016" name="Nat. Commun.">
        <title>Thousands of microbial genomes shed light on interconnected biogeochemical processes in an aquifer system.</title>
        <authorList>
            <person name="Anantharaman K."/>
            <person name="Brown C.T."/>
            <person name="Hug L.A."/>
            <person name="Sharon I."/>
            <person name="Castelle C.J."/>
            <person name="Probst A.J."/>
            <person name="Thomas B.C."/>
            <person name="Singh A."/>
            <person name="Wilkins M.J."/>
            <person name="Karaoz U."/>
            <person name="Brodie E.L."/>
            <person name="Williams K.H."/>
            <person name="Hubbard S.S."/>
            <person name="Banfield J.F."/>
        </authorList>
    </citation>
    <scope>NUCLEOTIDE SEQUENCE [LARGE SCALE GENOMIC DNA]</scope>
</reference>
<sequence>MAAERVLRWYEDLRGRELMGFELKEKFSAWGVTDCFCDFDDSLVGTKGVFGVATSDVGQILFNRARALGREISFASAEEVARECLKYIHGLRSQFSVDRPVTLLSVLLTARHLGLGDKDEEVGRASDRMARVYGEDIPDVFPGARETVAALRDSGINLVLATHASPEWTRIKLGGTGLAGCFKGVVCFDVRQPKANQWRSHFPILERDPTRVLVIGDNYWGDIFPAVSLGARGAWINGDQAFSVDSSTGDGRDFSDRVITAHSVGDVVEAILRA</sequence>
<evidence type="ECO:0000313" key="1">
    <source>
        <dbReference type="EMBL" id="OGY10749.1"/>
    </source>
</evidence>
<evidence type="ECO:0008006" key="3">
    <source>
        <dbReference type="Google" id="ProtNLM"/>
    </source>
</evidence>
<protein>
    <recommendedName>
        <fullName evidence="3">HAD family hydrolase</fullName>
    </recommendedName>
</protein>
<dbReference type="Proteomes" id="UP000178319">
    <property type="component" value="Unassembled WGS sequence"/>
</dbReference>
<dbReference type="Pfam" id="PF00702">
    <property type="entry name" value="Hydrolase"/>
    <property type="match status" value="1"/>
</dbReference>
<comment type="caution">
    <text evidence="1">The sequence shown here is derived from an EMBL/GenBank/DDBJ whole genome shotgun (WGS) entry which is preliminary data.</text>
</comment>